<keyword evidence="7" id="KW-0614">Plasmid</keyword>
<dbReference type="SUPFAM" id="SSF56925">
    <property type="entry name" value="OMPA-like"/>
    <property type="match status" value="1"/>
</dbReference>
<feature type="signal peptide" evidence="5">
    <location>
        <begin position="1"/>
        <end position="22"/>
    </location>
</feature>
<dbReference type="InterPro" id="IPR027385">
    <property type="entry name" value="Beta-barrel_OMP"/>
</dbReference>
<comment type="similarity">
    <text evidence="4">Belongs to the Omp25/RopB family.</text>
</comment>
<evidence type="ECO:0000259" key="6">
    <source>
        <dbReference type="Pfam" id="PF13505"/>
    </source>
</evidence>
<evidence type="ECO:0000256" key="2">
    <source>
        <dbReference type="ARBA" id="ARBA00022729"/>
    </source>
</evidence>
<protein>
    <submittedName>
        <fullName evidence="7">Porin family protein</fullName>
    </submittedName>
</protein>
<reference evidence="7 8" key="1">
    <citation type="submission" date="2018-10" db="EMBL/GenBank/DDBJ databases">
        <title>Characterization and genome analysis of a novel bacterium Sphingobium yanoikuyae SJTF8 capable of degrading PAHs.</title>
        <authorList>
            <person name="Yin C."/>
            <person name="Xiong W."/>
            <person name="Liang R."/>
        </authorList>
    </citation>
    <scope>NUCLEOTIDE SEQUENCE [LARGE SCALE GENOMIC DNA]</scope>
    <source>
        <strain evidence="7 8">SJTF8</strain>
        <plasmid evidence="8">pf1</plasmid>
    </source>
</reference>
<dbReference type="Gene3D" id="2.40.160.20">
    <property type="match status" value="1"/>
</dbReference>
<accession>A0A3G2UKB8</accession>
<dbReference type="RefSeq" id="WP_052648637.1">
    <property type="nucleotide sequence ID" value="NZ_CP033227.1"/>
</dbReference>
<proteinExistence type="inferred from homology"/>
<feature type="domain" description="Outer membrane protein beta-barrel" evidence="6">
    <location>
        <begin position="12"/>
        <end position="197"/>
    </location>
</feature>
<sequence>MFKLVAIGLVGVVALGAVPASAQVFQGPYIGAQAGWNRDSVDAPRTDAGIATINDEKDSFIGGAFVGYNQTVTPNIVLGLEGSFNVGASDDIRRNGVSINPDYSFDLSARAGYLIGGKTLIYARGGYENMRAKVRIPSASGVVSNRETFDGWTVGGGVERALLDKVSARLEYRYSDLGSNGQKFDRHQVLAGVGYHF</sequence>
<dbReference type="EMBL" id="CP033227">
    <property type="protein sequence ID" value="AYO75526.1"/>
    <property type="molecule type" value="Genomic_DNA"/>
</dbReference>
<evidence type="ECO:0000313" key="7">
    <source>
        <dbReference type="EMBL" id="AYO75526.1"/>
    </source>
</evidence>
<dbReference type="PANTHER" id="PTHR34001:SF3">
    <property type="entry name" value="BLL7405 PROTEIN"/>
    <property type="match status" value="1"/>
</dbReference>
<keyword evidence="2 5" id="KW-0732">Signal</keyword>
<organism evidence="7 8">
    <name type="scientific">Sphingobium yanoikuyae</name>
    <name type="common">Sphingomonas yanoikuyae</name>
    <dbReference type="NCBI Taxonomy" id="13690"/>
    <lineage>
        <taxon>Bacteria</taxon>
        <taxon>Pseudomonadati</taxon>
        <taxon>Pseudomonadota</taxon>
        <taxon>Alphaproteobacteria</taxon>
        <taxon>Sphingomonadales</taxon>
        <taxon>Sphingomonadaceae</taxon>
        <taxon>Sphingobium</taxon>
    </lineage>
</organism>
<geneLocation type="plasmid" evidence="8">
    <name>pf1</name>
</geneLocation>
<dbReference type="Proteomes" id="UP000280708">
    <property type="component" value="Plasmid pF1"/>
</dbReference>
<dbReference type="AlphaFoldDB" id="A0A3G2UKB8"/>
<dbReference type="GO" id="GO:0016020">
    <property type="term" value="C:membrane"/>
    <property type="evidence" value="ECO:0007669"/>
    <property type="project" value="UniProtKB-SubCell"/>
</dbReference>
<gene>
    <name evidence="7" type="ORF">EBF16_00525</name>
</gene>
<evidence type="ECO:0000256" key="4">
    <source>
        <dbReference type="ARBA" id="ARBA00038306"/>
    </source>
</evidence>
<dbReference type="InterPro" id="IPR011250">
    <property type="entry name" value="OMP/PagP_B-barrel"/>
</dbReference>
<evidence type="ECO:0000256" key="1">
    <source>
        <dbReference type="ARBA" id="ARBA00004370"/>
    </source>
</evidence>
<evidence type="ECO:0000256" key="5">
    <source>
        <dbReference type="SAM" id="SignalP"/>
    </source>
</evidence>
<dbReference type="InterPro" id="IPR051692">
    <property type="entry name" value="OMP-like"/>
</dbReference>
<evidence type="ECO:0000256" key="3">
    <source>
        <dbReference type="ARBA" id="ARBA00023136"/>
    </source>
</evidence>
<dbReference type="PANTHER" id="PTHR34001">
    <property type="entry name" value="BLL7405 PROTEIN"/>
    <property type="match status" value="1"/>
</dbReference>
<dbReference type="Pfam" id="PF13505">
    <property type="entry name" value="OMP_b-brl"/>
    <property type="match status" value="1"/>
</dbReference>
<name>A0A3G2UKB8_SPHYA</name>
<comment type="subcellular location">
    <subcellularLocation>
        <location evidence="1">Membrane</location>
    </subcellularLocation>
</comment>
<feature type="chain" id="PRO_5018336671" evidence="5">
    <location>
        <begin position="23"/>
        <end position="197"/>
    </location>
</feature>
<keyword evidence="3" id="KW-0472">Membrane</keyword>
<evidence type="ECO:0000313" key="8">
    <source>
        <dbReference type="Proteomes" id="UP000280708"/>
    </source>
</evidence>